<dbReference type="Pfam" id="PF00534">
    <property type="entry name" value="Glycos_transf_1"/>
    <property type="match status" value="1"/>
</dbReference>
<dbReference type="GO" id="GO:0016757">
    <property type="term" value="F:glycosyltransferase activity"/>
    <property type="evidence" value="ECO:0007669"/>
    <property type="project" value="UniProtKB-KW"/>
</dbReference>
<accession>A0A1J5QK33</accession>
<evidence type="ECO:0000259" key="1">
    <source>
        <dbReference type="Pfam" id="PF00534"/>
    </source>
</evidence>
<proteinExistence type="predicted"/>
<organism evidence="3">
    <name type="scientific">mine drainage metagenome</name>
    <dbReference type="NCBI Taxonomy" id="410659"/>
    <lineage>
        <taxon>unclassified sequences</taxon>
        <taxon>metagenomes</taxon>
        <taxon>ecological metagenomes</taxon>
    </lineage>
</organism>
<dbReference type="AlphaFoldDB" id="A0A1J5QK33"/>
<sequence>MKILYVSDVYFPRINGVSTSIDTFRRELRSLGHTVHLIAPDYQAPSDDESDILRVPARHLPMDPEDRLMRHGWAMNHISRLQAEKYDIVHVQTPFVAHYLGLNLARKMDIPCVETYHTFFEEYFYHYIPFLPKSLLKAVARRISRRQGNSLDGMVIPSRPMLEVLLHYGVNTRAEVIPTGLQPSSFVPGDGAGFRKRYGIAADRPVMLFVGRVAFEKNIGFLLKVVEQVRRSVPEVLFLIAGEGPARESLEKQALQLGLAAHVKFIGYLDRHTELNDCYRAGDVFVFSSRTETQGLVLLEAMAQAVPIVSTAEMGTRDVLVEGCGVRIADEELQDFSAKVARLLQDRQERTRLGHLGYEYASLWSSTSMAERMLAFYQDVTKNYGKA</sequence>
<dbReference type="EMBL" id="MLJW01001082">
    <property type="protein sequence ID" value="OIQ80287.1"/>
    <property type="molecule type" value="Genomic_DNA"/>
</dbReference>
<protein>
    <submittedName>
        <fullName evidence="3">Alpha-monoglucosyldiacylglycerol synthase</fullName>
        <ecNumber evidence="3">2.4.1.-</ecNumber>
    </submittedName>
</protein>
<dbReference type="Pfam" id="PF13439">
    <property type="entry name" value="Glyco_transf_4"/>
    <property type="match status" value="1"/>
</dbReference>
<dbReference type="InterPro" id="IPR001296">
    <property type="entry name" value="Glyco_trans_1"/>
</dbReference>
<feature type="domain" description="Glycosyl transferase family 1" evidence="1">
    <location>
        <begin position="195"/>
        <end position="356"/>
    </location>
</feature>
<dbReference type="EC" id="2.4.1.-" evidence="3"/>
<reference evidence="3" key="1">
    <citation type="submission" date="2016-10" db="EMBL/GenBank/DDBJ databases">
        <title>Sequence of Gallionella enrichment culture.</title>
        <authorList>
            <person name="Poehlein A."/>
            <person name="Muehling M."/>
            <person name="Daniel R."/>
        </authorList>
    </citation>
    <scope>NUCLEOTIDE SEQUENCE</scope>
</reference>
<comment type="caution">
    <text evidence="3">The sequence shown here is derived from an EMBL/GenBank/DDBJ whole genome shotgun (WGS) entry which is preliminary data.</text>
</comment>
<dbReference type="PANTHER" id="PTHR45947">
    <property type="entry name" value="SULFOQUINOVOSYL TRANSFERASE SQD2"/>
    <property type="match status" value="1"/>
</dbReference>
<dbReference type="SUPFAM" id="SSF53756">
    <property type="entry name" value="UDP-Glycosyltransferase/glycogen phosphorylase"/>
    <property type="match status" value="1"/>
</dbReference>
<dbReference type="InterPro" id="IPR028098">
    <property type="entry name" value="Glyco_trans_4-like_N"/>
</dbReference>
<keyword evidence="3" id="KW-0328">Glycosyltransferase</keyword>
<feature type="domain" description="Glycosyltransferase subfamily 4-like N-terminal" evidence="2">
    <location>
        <begin position="14"/>
        <end position="182"/>
    </location>
</feature>
<gene>
    <name evidence="3" type="primary">mgs_4</name>
    <name evidence="3" type="ORF">GALL_379640</name>
</gene>
<dbReference type="PANTHER" id="PTHR45947:SF3">
    <property type="entry name" value="SULFOQUINOVOSYL TRANSFERASE SQD2"/>
    <property type="match status" value="1"/>
</dbReference>
<evidence type="ECO:0000259" key="2">
    <source>
        <dbReference type="Pfam" id="PF13439"/>
    </source>
</evidence>
<dbReference type="InterPro" id="IPR050194">
    <property type="entry name" value="Glycosyltransferase_grp1"/>
</dbReference>
<keyword evidence="3" id="KW-0808">Transferase</keyword>
<dbReference type="Gene3D" id="3.40.50.2000">
    <property type="entry name" value="Glycogen Phosphorylase B"/>
    <property type="match status" value="2"/>
</dbReference>
<evidence type="ECO:0000313" key="3">
    <source>
        <dbReference type="EMBL" id="OIQ80287.1"/>
    </source>
</evidence>
<name>A0A1J5QK33_9ZZZZ</name>